<dbReference type="RefSeq" id="WP_250938832.1">
    <property type="nucleotide sequence ID" value="NZ_JAMLJK010000003.1"/>
</dbReference>
<dbReference type="InterPro" id="IPR025711">
    <property type="entry name" value="PepSY"/>
</dbReference>
<sequence length="123" mass="13936">MTLAYHWPAAAAGMRAIRHPATFLWIGGPCLVLVCLMAMTQPCQADLSQDDVLRLTRSGHIIEFPAILEKARRHHSGKLLEAELEKEHDRYIYEIDILDDQGTVWELKFDAVTGDYITASEEK</sequence>
<dbReference type="EMBL" id="JAPIVE010000003">
    <property type="protein sequence ID" value="MCX2525042.1"/>
    <property type="molecule type" value="Genomic_DNA"/>
</dbReference>
<comment type="caution">
    <text evidence="3">The sequence shown here is derived from an EMBL/GenBank/DDBJ whole genome shotgun (WGS) entry which is preliminary data.</text>
</comment>
<organism evidence="3 4">
    <name type="scientific">Larsenimonas rhizosphaerae</name>
    <dbReference type="NCBI Taxonomy" id="2944682"/>
    <lineage>
        <taxon>Bacteria</taxon>
        <taxon>Pseudomonadati</taxon>
        <taxon>Pseudomonadota</taxon>
        <taxon>Gammaproteobacteria</taxon>
        <taxon>Oceanospirillales</taxon>
        <taxon>Halomonadaceae</taxon>
        <taxon>Larsenimonas</taxon>
    </lineage>
</organism>
<gene>
    <name evidence="3" type="ORF">OQ287_12385</name>
</gene>
<proteinExistence type="predicted"/>
<keyword evidence="1" id="KW-1133">Transmembrane helix</keyword>
<name>A0AA41ZHV0_9GAMM</name>
<keyword evidence="4" id="KW-1185">Reference proteome</keyword>
<dbReference type="Gene3D" id="3.10.450.40">
    <property type="match status" value="1"/>
</dbReference>
<reference evidence="3" key="1">
    <citation type="submission" date="2022-11" db="EMBL/GenBank/DDBJ databases">
        <title>Larsenimonas rhizosphaerae sp. nov., isolated from a tidal mudflat.</title>
        <authorList>
            <person name="Lee S.D."/>
            <person name="Kim I.S."/>
        </authorList>
    </citation>
    <scope>NUCLEOTIDE SEQUENCE</scope>
    <source>
        <strain evidence="3">GH2-1</strain>
    </source>
</reference>
<feature type="domain" description="PepSY" evidence="2">
    <location>
        <begin position="67"/>
        <end position="115"/>
    </location>
</feature>
<evidence type="ECO:0000313" key="4">
    <source>
        <dbReference type="Proteomes" id="UP001165678"/>
    </source>
</evidence>
<evidence type="ECO:0000313" key="3">
    <source>
        <dbReference type="EMBL" id="MCX2525042.1"/>
    </source>
</evidence>
<dbReference type="Proteomes" id="UP001165678">
    <property type="component" value="Unassembled WGS sequence"/>
</dbReference>
<protein>
    <submittedName>
        <fullName evidence="3">PepSY domain-containing protein</fullName>
    </submittedName>
</protein>
<accession>A0AA41ZHV0</accession>
<keyword evidence="1" id="KW-0812">Transmembrane</keyword>
<keyword evidence="1" id="KW-0472">Membrane</keyword>
<evidence type="ECO:0000259" key="2">
    <source>
        <dbReference type="Pfam" id="PF03413"/>
    </source>
</evidence>
<feature type="transmembrane region" description="Helical" evidence="1">
    <location>
        <begin position="21"/>
        <end position="39"/>
    </location>
</feature>
<dbReference type="AlphaFoldDB" id="A0AA41ZHV0"/>
<dbReference type="Pfam" id="PF03413">
    <property type="entry name" value="PepSY"/>
    <property type="match status" value="1"/>
</dbReference>
<evidence type="ECO:0000256" key="1">
    <source>
        <dbReference type="SAM" id="Phobius"/>
    </source>
</evidence>